<dbReference type="GO" id="GO:0005524">
    <property type="term" value="F:ATP binding"/>
    <property type="evidence" value="ECO:0007669"/>
    <property type="project" value="UniProtKB-KW"/>
</dbReference>
<sequence length="1007" mass="111965">MQPCPSNNINNTTTHPKDRQIVEAIPSVSLVGDRLIIGDANSTSIRSWTSLKVVGDGSFGTVWLCDWHGTLPPSTSLSPMQCGAGARPEWAGKRLVAVKRMKKRWEGGWDECRRLKELESLHAIPSHPNIIPLYDSFLLPSTKELYFVFECMEGNLYQLIKSRKGRPLAGGLVSSIYSQVVKGLHHIHQSGFFHRDMKPENLLVTTTGLTDYPQTSPIALPNASPERDVVVIIKLADFGLARETSSEPPYTEYVSTRWYRAPEVLLRSRDYSNPVDMWALGTILAELINLKPLFPGAGEIDQVARICEVLGDPCHDYGVDQRGRTWGGGLWMRGVQLARQVGCTFPKIKPRNLRSFFDASIPSTLIDCIEDLLRYDPERRLTSKQCLNHPYIIETSQLTPDHTMLQQPPLSNRTQRPTPAYADSLPSVPPRSLPPSHSQSVHFPPRPAFNGEVQGHISTGHHASSSYPSIVEPHPQYPLSVELAKQLRETDYPLDDLASYGHRSPPSPSSLYSFPAVTDRRLRQHTISPDVWTMEISPVPDSRGETSPESHDSPMDVPQSPIVLSLPPDDEPTESSDSIAQPEDLSTPVPQHSKFGKLGALGFGKRHNKWGLPLFGHGNDKHVANPLPPVDELNVAVSRSTPSLKRTQSGNTSDSLSLPDVPSAVPAIPLVPSSVDSKKLKKERERLARDAEKARREQEQKSQRERSRAVMQKRHQILKQNAPSLEIDWQSSRTAVVARGAPANGTINKGKQPAELLPPAMEREEDQEDWLSHRSKARRRDLDDDHSMSSSEVHSISRMSMISFASGESDPGPTRTFRPRPVHNVYNIPRATSISSLRTSSGRGFSSSARSSNSFDRQFIREFRERATFGPESSLPDTGSPPPIHELSLSPNHSHSHYHSTEDKMYLQPGGSLNPQLSDSRFGSLPPITTVHPPQPKHYEIDTLIEGQPISHPTIHPMFQVPPFPSPPVLPTHHPSHRNGSLPPFSQLLSVADQQQYPQSFETPKAQ</sequence>
<feature type="region of interest" description="Disordered" evidence="4">
    <location>
        <begin position="866"/>
        <end position="936"/>
    </location>
</feature>
<keyword evidence="7" id="KW-1185">Reference proteome</keyword>
<dbReference type="InterPro" id="IPR000719">
    <property type="entry name" value="Prot_kinase_dom"/>
</dbReference>
<dbReference type="EMBL" id="BPWL01000004">
    <property type="protein sequence ID" value="GJJ09476.1"/>
    <property type="molecule type" value="Genomic_DNA"/>
</dbReference>
<feature type="compositionally biased region" description="Polar residues" evidence="4">
    <location>
        <begin position="398"/>
        <end position="417"/>
    </location>
</feature>
<dbReference type="Gene3D" id="3.30.200.20">
    <property type="entry name" value="Phosphorylase Kinase, domain 1"/>
    <property type="match status" value="1"/>
</dbReference>
<feature type="compositionally biased region" description="Polar residues" evidence="4">
    <location>
        <begin position="640"/>
        <end position="656"/>
    </location>
</feature>
<dbReference type="AlphaFoldDB" id="A0AAV5A8Y4"/>
<dbReference type="PROSITE" id="PS00108">
    <property type="entry name" value="PROTEIN_KINASE_ST"/>
    <property type="match status" value="1"/>
</dbReference>
<feature type="compositionally biased region" description="Polar residues" evidence="4">
    <location>
        <begin position="911"/>
        <end position="921"/>
    </location>
</feature>
<proteinExistence type="predicted"/>
<feature type="compositionally biased region" description="Basic and acidic residues" evidence="4">
    <location>
        <begin position="542"/>
        <end position="554"/>
    </location>
</feature>
<dbReference type="InterPro" id="IPR008271">
    <property type="entry name" value="Ser/Thr_kinase_AS"/>
</dbReference>
<feature type="region of interest" description="Disordered" evidence="4">
    <location>
        <begin position="640"/>
        <end position="721"/>
    </location>
</feature>
<reference evidence="6" key="1">
    <citation type="submission" date="2021-10" db="EMBL/GenBank/DDBJ databases">
        <title>De novo Genome Assembly of Clathrus columnatus (Basidiomycota, Fungi) Using Illumina and Nanopore Sequence Data.</title>
        <authorList>
            <person name="Ogiso-Tanaka E."/>
            <person name="Itagaki H."/>
            <person name="Hosoya T."/>
            <person name="Hosaka K."/>
        </authorList>
    </citation>
    <scope>NUCLEOTIDE SEQUENCE</scope>
    <source>
        <strain evidence="6">MO-923</strain>
    </source>
</reference>
<feature type="region of interest" description="Disordered" evidence="4">
    <location>
        <begin position="531"/>
        <end position="593"/>
    </location>
</feature>
<feature type="region of interest" description="Disordered" evidence="4">
    <location>
        <begin position="495"/>
        <end position="516"/>
    </location>
</feature>
<feature type="region of interest" description="Disordered" evidence="4">
    <location>
        <begin position="398"/>
        <end position="442"/>
    </location>
</feature>
<dbReference type="InterPro" id="IPR011009">
    <property type="entry name" value="Kinase-like_dom_sf"/>
</dbReference>
<keyword evidence="1" id="KW-0723">Serine/threonine-protein kinase</keyword>
<feature type="region of interest" description="Disordered" evidence="4">
    <location>
        <begin position="837"/>
        <end position="856"/>
    </location>
</feature>
<evidence type="ECO:0000313" key="7">
    <source>
        <dbReference type="Proteomes" id="UP001050691"/>
    </source>
</evidence>
<evidence type="ECO:0000256" key="1">
    <source>
        <dbReference type="ARBA" id="ARBA00022527"/>
    </source>
</evidence>
<dbReference type="FunFam" id="1.10.510.10:FF:000314">
    <property type="entry name" value="Serine threonine-protein kinase mak"/>
    <property type="match status" value="1"/>
</dbReference>
<name>A0AAV5A8Y4_9AGAM</name>
<dbReference type="SUPFAM" id="SSF56112">
    <property type="entry name" value="Protein kinase-like (PK-like)"/>
    <property type="match status" value="1"/>
</dbReference>
<comment type="caution">
    <text evidence="6">The sequence shown here is derived from an EMBL/GenBank/DDBJ whole genome shotgun (WGS) entry which is preliminary data.</text>
</comment>
<evidence type="ECO:0000256" key="4">
    <source>
        <dbReference type="SAM" id="MobiDB-lite"/>
    </source>
</evidence>
<dbReference type="PROSITE" id="PS50011">
    <property type="entry name" value="PROTEIN_KINASE_DOM"/>
    <property type="match status" value="1"/>
</dbReference>
<keyword evidence="1" id="KW-0418">Kinase</keyword>
<feature type="region of interest" description="Disordered" evidence="4">
    <location>
        <begin position="740"/>
        <end position="824"/>
    </location>
</feature>
<accession>A0AAV5A8Y4</accession>
<dbReference type="PANTHER" id="PTHR24055">
    <property type="entry name" value="MITOGEN-ACTIVATED PROTEIN KINASE"/>
    <property type="match status" value="1"/>
</dbReference>
<dbReference type="SMART" id="SM00220">
    <property type="entry name" value="S_TKc"/>
    <property type="match status" value="1"/>
</dbReference>
<evidence type="ECO:0000256" key="2">
    <source>
        <dbReference type="ARBA" id="ARBA00022741"/>
    </source>
</evidence>
<dbReference type="Pfam" id="PF00069">
    <property type="entry name" value="Pkinase"/>
    <property type="match status" value="1"/>
</dbReference>
<dbReference type="CDD" id="cd07830">
    <property type="entry name" value="STKc_MAK_like"/>
    <property type="match status" value="1"/>
</dbReference>
<feature type="compositionally biased region" description="Basic and acidic residues" evidence="4">
    <location>
        <begin position="676"/>
        <end position="708"/>
    </location>
</feature>
<dbReference type="Proteomes" id="UP001050691">
    <property type="component" value="Unassembled WGS sequence"/>
</dbReference>
<evidence type="ECO:0000313" key="6">
    <source>
        <dbReference type="EMBL" id="GJJ09476.1"/>
    </source>
</evidence>
<feature type="compositionally biased region" description="Low complexity" evidence="4">
    <location>
        <begin position="788"/>
        <end position="801"/>
    </location>
</feature>
<dbReference type="GO" id="GO:0004674">
    <property type="term" value="F:protein serine/threonine kinase activity"/>
    <property type="evidence" value="ECO:0007669"/>
    <property type="project" value="UniProtKB-KW"/>
</dbReference>
<keyword evidence="1" id="KW-0808">Transferase</keyword>
<keyword evidence="2" id="KW-0547">Nucleotide-binding</keyword>
<feature type="domain" description="Protein kinase" evidence="5">
    <location>
        <begin position="48"/>
        <end position="392"/>
    </location>
</feature>
<organism evidence="6 7">
    <name type="scientific">Clathrus columnatus</name>
    <dbReference type="NCBI Taxonomy" id="1419009"/>
    <lineage>
        <taxon>Eukaryota</taxon>
        <taxon>Fungi</taxon>
        <taxon>Dikarya</taxon>
        <taxon>Basidiomycota</taxon>
        <taxon>Agaricomycotina</taxon>
        <taxon>Agaricomycetes</taxon>
        <taxon>Phallomycetidae</taxon>
        <taxon>Phallales</taxon>
        <taxon>Clathraceae</taxon>
        <taxon>Clathrus</taxon>
    </lineage>
</organism>
<dbReference type="Gene3D" id="1.10.510.10">
    <property type="entry name" value="Transferase(Phosphotransferase) domain 1"/>
    <property type="match status" value="1"/>
</dbReference>
<dbReference type="InterPro" id="IPR050117">
    <property type="entry name" value="MAPK"/>
</dbReference>
<feature type="region of interest" description="Disordered" evidence="4">
    <location>
        <begin position="965"/>
        <end position="1007"/>
    </location>
</feature>
<evidence type="ECO:0000259" key="5">
    <source>
        <dbReference type="PROSITE" id="PS50011"/>
    </source>
</evidence>
<gene>
    <name evidence="6" type="ORF">Clacol_003699</name>
</gene>
<keyword evidence="3" id="KW-0067">ATP-binding</keyword>
<evidence type="ECO:0000256" key="3">
    <source>
        <dbReference type="ARBA" id="ARBA00022840"/>
    </source>
</evidence>
<protein>
    <recommendedName>
        <fullName evidence="5">Protein kinase domain-containing protein</fullName>
    </recommendedName>
</protein>
<dbReference type="CDD" id="cd22249">
    <property type="entry name" value="UDM1_RNF168_RNF169-like"/>
    <property type="match status" value="1"/>
</dbReference>
<feature type="compositionally biased region" description="Polar residues" evidence="4">
    <location>
        <begin position="987"/>
        <end position="1007"/>
    </location>
</feature>